<gene>
    <name evidence="1" type="ORF">CR513_62508</name>
</gene>
<feature type="non-terminal residue" evidence="1">
    <location>
        <position position="1"/>
    </location>
</feature>
<organism evidence="1 2">
    <name type="scientific">Mucuna pruriens</name>
    <name type="common">Velvet bean</name>
    <name type="synonym">Dolichos pruriens</name>
    <dbReference type="NCBI Taxonomy" id="157652"/>
    <lineage>
        <taxon>Eukaryota</taxon>
        <taxon>Viridiplantae</taxon>
        <taxon>Streptophyta</taxon>
        <taxon>Embryophyta</taxon>
        <taxon>Tracheophyta</taxon>
        <taxon>Spermatophyta</taxon>
        <taxon>Magnoliopsida</taxon>
        <taxon>eudicotyledons</taxon>
        <taxon>Gunneridae</taxon>
        <taxon>Pentapetalae</taxon>
        <taxon>rosids</taxon>
        <taxon>fabids</taxon>
        <taxon>Fabales</taxon>
        <taxon>Fabaceae</taxon>
        <taxon>Papilionoideae</taxon>
        <taxon>50 kb inversion clade</taxon>
        <taxon>NPAAA clade</taxon>
        <taxon>indigoferoid/millettioid clade</taxon>
        <taxon>Phaseoleae</taxon>
        <taxon>Mucuna</taxon>
    </lineage>
</organism>
<evidence type="ECO:0000313" key="1">
    <source>
        <dbReference type="EMBL" id="RDX58191.1"/>
    </source>
</evidence>
<name>A0A371E0C8_MUCPR</name>
<keyword evidence="2" id="KW-1185">Reference proteome</keyword>
<dbReference type="Proteomes" id="UP000257109">
    <property type="component" value="Unassembled WGS sequence"/>
</dbReference>
<comment type="caution">
    <text evidence="1">The sequence shown here is derived from an EMBL/GenBank/DDBJ whole genome shotgun (WGS) entry which is preliminary data.</text>
</comment>
<sequence>MFTNLSKPPPKKKKQEANSYHKELLEVLPNLYRVILEGSMCQSLSSRFFSNSSNTALPPAWMQKCSKANLKSGMYGFIFILNTFLASRVAKNKSCSDMGRTNGPSVVILVLRASPATAIKHSHKICHLHPYEYALYGSVEGLFERRTAAPPILNRQFETSIDRLLPKYQLRVMFSMLTTKA</sequence>
<dbReference type="EMBL" id="QJKJ01017740">
    <property type="protein sequence ID" value="RDX58191.1"/>
    <property type="molecule type" value="Genomic_DNA"/>
</dbReference>
<reference evidence="1" key="1">
    <citation type="submission" date="2018-05" db="EMBL/GenBank/DDBJ databases">
        <title>Draft genome of Mucuna pruriens seed.</title>
        <authorList>
            <person name="Nnadi N.E."/>
            <person name="Vos R."/>
            <person name="Hasami M.H."/>
            <person name="Devisetty U.K."/>
            <person name="Aguiy J.C."/>
        </authorList>
    </citation>
    <scope>NUCLEOTIDE SEQUENCE [LARGE SCALE GENOMIC DNA]</scope>
    <source>
        <strain evidence="1">JCA_2017</strain>
    </source>
</reference>
<dbReference type="AlphaFoldDB" id="A0A371E0C8"/>
<evidence type="ECO:0000313" key="2">
    <source>
        <dbReference type="Proteomes" id="UP000257109"/>
    </source>
</evidence>
<dbReference type="OrthoDB" id="1832298at2759"/>
<proteinExistence type="predicted"/>
<accession>A0A371E0C8</accession>
<protein>
    <submittedName>
        <fullName evidence="1">Uncharacterized protein</fullName>
    </submittedName>
</protein>